<feature type="compositionally biased region" description="Polar residues" evidence="1">
    <location>
        <begin position="340"/>
        <end position="349"/>
    </location>
</feature>
<dbReference type="Proteomes" id="UP000318380">
    <property type="component" value="Unassembled WGS sequence"/>
</dbReference>
<organism evidence="3 4">
    <name type="scientific">Kribbella amoyensis</name>
    <dbReference type="NCBI Taxonomy" id="996641"/>
    <lineage>
        <taxon>Bacteria</taxon>
        <taxon>Bacillati</taxon>
        <taxon>Actinomycetota</taxon>
        <taxon>Actinomycetes</taxon>
        <taxon>Propionibacteriales</taxon>
        <taxon>Kribbellaceae</taxon>
        <taxon>Kribbella</taxon>
    </lineage>
</organism>
<dbReference type="InterPro" id="IPR047789">
    <property type="entry name" value="CU044_5270-like"/>
</dbReference>
<feature type="transmembrane region" description="Helical" evidence="2">
    <location>
        <begin position="39"/>
        <end position="62"/>
    </location>
</feature>
<feature type="region of interest" description="Disordered" evidence="1">
    <location>
        <begin position="331"/>
        <end position="362"/>
    </location>
</feature>
<accession>A0A561BLV8</accession>
<name>A0A561BLV8_9ACTN</name>
<evidence type="ECO:0000256" key="2">
    <source>
        <dbReference type="SAM" id="Phobius"/>
    </source>
</evidence>
<keyword evidence="2" id="KW-0812">Transmembrane</keyword>
<evidence type="ECO:0000256" key="1">
    <source>
        <dbReference type="SAM" id="MobiDB-lite"/>
    </source>
</evidence>
<sequence length="362" mass="37731">MTDLKDFLETAAGPVPAVTDDDVAADLGRARKAARRRRFAQAGMTAGVAAITVAALAVPLAMAPGGEPDVASPSITSPDGAGVDRTPARTMTAGQLLLVAAAAEERTPATTGRYFLVRSVSSRDYVIRGPETYKVRQDKLTETWTGRKGGTAWVGERSISVKPATPADAAAWERAGSPSTWNLGPTDTADGHDLILSAKGGPGTLREAKQDADRYHALGTDAVPLAEILALPRTVEGLRSRLLRDKAARAAAADTTSYLAEMAAGLISSTPARPEVRGAALRLLAGLPGAEVTERVTDPIGRRGTAVRFSFSQYQLGLELIIDPATGKLLTSRRSGGKNGDTSVLSIGWTNDRPVAPTTNGG</sequence>
<keyword evidence="2" id="KW-1133">Transmembrane helix</keyword>
<dbReference type="RefSeq" id="WP_145803279.1">
    <property type="nucleotide sequence ID" value="NZ_VIVK01000001.1"/>
</dbReference>
<dbReference type="NCBIfam" id="NF038083">
    <property type="entry name" value="CU044_5270_fam"/>
    <property type="match status" value="1"/>
</dbReference>
<dbReference type="InterPro" id="IPR006311">
    <property type="entry name" value="TAT_signal"/>
</dbReference>
<dbReference type="AlphaFoldDB" id="A0A561BLV8"/>
<evidence type="ECO:0008006" key="5">
    <source>
        <dbReference type="Google" id="ProtNLM"/>
    </source>
</evidence>
<gene>
    <name evidence="3" type="ORF">FB561_0894</name>
</gene>
<comment type="caution">
    <text evidence="3">The sequence shown here is derived from an EMBL/GenBank/DDBJ whole genome shotgun (WGS) entry which is preliminary data.</text>
</comment>
<keyword evidence="4" id="KW-1185">Reference proteome</keyword>
<keyword evidence="2" id="KW-0472">Membrane</keyword>
<reference evidence="3 4" key="1">
    <citation type="submission" date="2019-06" db="EMBL/GenBank/DDBJ databases">
        <title>Sequencing the genomes of 1000 actinobacteria strains.</title>
        <authorList>
            <person name="Klenk H.-P."/>
        </authorList>
    </citation>
    <scope>NUCLEOTIDE SEQUENCE [LARGE SCALE GENOMIC DNA]</scope>
    <source>
        <strain evidence="3 4">DSM 24683</strain>
    </source>
</reference>
<dbReference type="OrthoDB" id="3822522at2"/>
<proteinExistence type="predicted"/>
<evidence type="ECO:0000313" key="3">
    <source>
        <dbReference type="EMBL" id="TWD79828.1"/>
    </source>
</evidence>
<dbReference type="PROSITE" id="PS51318">
    <property type="entry name" value="TAT"/>
    <property type="match status" value="1"/>
</dbReference>
<evidence type="ECO:0000313" key="4">
    <source>
        <dbReference type="Proteomes" id="UP000318380"/>
    </source>
</evidence>
<dbReference type="EMBL" id="VIVK01000001">
    <property type="protein sequence ID" value="TWD79828.1"/>
    <property type="molecule type" value="Genomic_DNA"/>
</dbReference>
<protein>
    <recommendedName>
        <fullName evidence="5">CU044_5270 family protein</fullName>
    </recommendedName>
</protein>